<protein>
    <recommendedName>
        <fullName evidence="3">Secreted RxLR effector protein 161-like</fullName>
    </recommendedName>
</protein>
<evidence type="ECO:0000313" key="1">
    <source>
        <dbReference type="Proteomes" id="UP001652660"/>
    </source>
</evidence>
<dbReference type="PANTHER" id="PTHR11439">
    <property type="entry name" value="GAG-POL-RELATED RETROTRANSPOSON"/>
    <property type="match status" value="1"/>
</dbReference>
<dbReference type="RefSeq" id="XP_027118632.1">
    <property type="nucleotide sequence ID" value="XM_027262831.1"/>
</dbReference>
<name>A0A6P6WYS6_COFAR</name>
<gene>
    <name evidence="2" type="primary">LOC113735854</name>
</gene>
<dbReference type="PANTHER" id="PTHR11439:SF467">
    <property type="entry name" value="INTEGRASE CATALYTIC DOMAIN-CONTAINING PROTEIN"/>
    <property type="match status" value="1"/>
</dbReference>
<evidence type="ECO:0000313" key="2">
    <source>
        <dbReference type="RefSeq" id="XP_027118632.1"/>
    </source>
</evidence>
<sequence>MKGIPYSSVVGSLIYSVVCTKPDITYAISVLGRFLANPSHEHWVAATRLMRQSWLIACYEGGAHAKWLRNSISRLKFIDSVARPLKIYSDNSAAVFFIKNSGGAKYIGLKFFDARKWADNVDVLYENIATTNMLANPLTKELRPVVLVLIDLITLLLDHVSQATLHSMWNSCQ</sequence>
<accession>A0A6P6WYS6</accession>
<dbReference type="AlphaFoldDB" id="A0A6P6WYS6"/>
<organism evidence="1 2">
    <name type="scientific">Coffea arabica</name>
    <name type="common">Arabian coffee</name>
    <dbReference type="NCBI Taxonomy" id="13443"/>
    <lineage>
        <taxon>Eukaryota</taxon>
        <taxon>Viridiplantae</taxon>
        <taxon>Streptophyta</taxon>
        <taxon>Embryophyta</taxon>
        <taxon>Tracheophyta</taxon>
        <taxon>Spermatophyta</taxon>
        <taxon>Magnoliopsida</taxon>
        <taxon>eudicotyledons</taxon>
        <taxon>Gunneridae</taxon>
        <taxon>Pentapetalae</taxon>
        <taxon>asterids</taxon>
        <taxon>lamiids</taxon>
        <taxon>Gentianales</taxon>
        <taxon>Rubiaceae</taxon>
        <taxon>Ixoroideae</taxon>
        <taxon>Gardenieae complex</taxon>
        <taxon>Bertiereae - Coffeeae clade</taxon>
        <taxon>Coffeeae</taxon>
        <taxon>Coffea</taxon>
    </lineage>
</organism>
<reference evidence="2" key="2">
    <citation type="submission" date="2025-08" db="UniProtKB">
        <authorList>
            <consortium name="RefSeq"/>
        </authorList>
    </citation>
    <scope>IDENTIFICATION</scope>
    <source>
        <tissue evidence="2">Leaves</tissue>
    </source>
</reference>
<dbReference type="OrthoDB" id="1645289at2759"/>
<proteinExistence type="predicted"/>
<keyword evidence="1" id="KW-1185">Reference proteome</keyword>
<evidence type="ECO:0008006" key="3">
    <source>
        <dbReference type="Google" id="ProtNLM"/>
    </source>
</evidence>
<dbReference type="GeneID" id="113735854"/>
<reference evidence="1" key="1">
    <citation type="journal article" date="2025" name="Foods">
        <title>Unveiling the Microbial Signatures of Arabica Coffee Cherries: Insights into Ripeness Specific Diversity, Functional Traits, and Implications for Quality and Safety.</title>
        <authorList>
            <consortium name="RefSeq"/>
            <person name="Tenea G.N."/>
            <person name="Cifuentes V."/>
            <person name="Reyes P."/>
            <person name="Cevallos-Vallejos M."/>
        </authorList>
    </citation>
    <scope>NUCLEOTIDE SEQUENCE [LARGE SCALE GENOMIC DNA]</scope>
</reference>
<dbReference type="Proteomes" id="UP001652660">
    <property type="component" value="Chromosome 3c"/>
</dbReference>